<dbReference type="PANTHER" id="PTHR43591:SF100">
    <property type="entry name" value="SAM BINDING MOTIF CONTAINING PROTEIN (AFU_ORTHOLOGUE AFUA_4G12760)"/>
    <property type="match status" value="1"/>
</dbReference>
<keyword evidence="3" id="KW-1185">Reference proteome</keyword>
<dbReference type="AlphaFoldDB" id="A0A2B7Z165"/>
<dbReference type="EMBL" id="PDNA01000008">
    <property type="protein sequence ID" value="PGH27335.1"/>
    <property type="molecule type" value="Genomic_DNA"/>
</dbReference>
<dbReference type="SUPFAM" id="SSF53335">
    <property type="entry name" value="S-adenosyl-L-methionine-dependent methyltransferases"/>
    <property type="match status" value="1"/>
</dbReference>
<protein>
    <recommendedName>
        <fullName evidence="1">Methyltransferase domain-containing protein</fullName>
    </recommendedName>
</protein>
<dbReference type="PANTHER" id="PTHR43591">
    <property type="entry name" value="METHYLTRANSFERASE"/>
    <property type="match status" value="1"/>
</dbReference>
<dbReference type="InterPro" id="IPR041698">
    <property type="entry name" value="Methyltransf_25"/>
</dbReference>
<dbReference type="Gene3D" id="3.40.50.150">
    <property type="entry name" value="Vaccinia Virus protein VP39"/>
    <property type="match status" value="1"/>
</dbReference>
<evidence type="ECO:0000259" key="1">
    <source>
        <dbReference type="Pfam" id="PF13649"/>
    </source>
</evidence>
<dbReference type="OrthoDB" id="5538558at2759"/>
<dbReference type="GO" id="GO:0008168">
    <property type="term" value="F:methyltransferase activity"/>
    <property type="evidence" value="ECO:0007669"/>
    <property type="project" value="TreeGrafter"/>
</dbReference>
<dbReference type="InterPro" id="IPR029063">
    <property type="entry name" value="SAM-dependent_MTases_sf"/>
</dbReference>
<comment type="caution">
    <text evidence="2">The sequence shown here is derived from an EMBL/GenBank/DDBJ whole genome shotgun (WGS) entry which is preliminary data.</text>
</comment>
<dbReference type="STRING" id="1447883.A0A2B7Z165"/>
<evidence type="ECO:0000313" key="2">
    <source>
        <dbReference type="EMBL" id="PGH27335.1"/>
    </source>
</evidence>
<organism evidence="2 3">
    <name type="scientific">Polytolypa hystricis (strain UAMH7299)</name>
    <dbReference type="NCBI Taxonomy" id="1447883"/>
    <lineage>
        <taxon>Eukaryota</taxon>
        <taxon>Fungi</taxon>
        <taxon>Dikarya</taxon>
        <taxon>Ascomycota</taxon>
        <taxon>Pezizomycotina</taxon>
        <taxon>Eurotiomycetes</taxon>
        <taxon>Eurotiomycetidae</taxon>
        <taxon>Onygenales</taxon>
        <taxon>Onygenales incertae sedis</taxon>
        <taxon>Polytolypa</taxon>
    </lineage>
</organism>
<proteinExistence type="predicted"/>
<dbReference type="CDD" id="cd02440">
    <property type="entry name" value="AdoMet_MTases"/>
    <property type="match status" value="1"/>
</dbReference>
<dbReference type="Proteomes" id="UP000224634">
    <property type="component" value="Unassembled WGS sequence"/>
</dbReference>
<feature type="domain" description="Methyltransferase" evidence="1">
    <location>
        <begin position="116"/>
        <end position="215"/>
    </location>
</feature>
<accession>A0A2B7Z165</accession>
<reference evidence="2 3" key="1">
    <citation type="submission" date="2017-10" db="EMBL/GenBank/DDBJ databases">
        <title>Comparative genomics in systemic dimorphic fungi from Ajellomycetaceae.</title>
        <authorList>
            <person name="Munoz J.F."/>
            <person name="Mcewen J.G."/>
            <person name="Clay O.K."/>
            <person name="Cuomo C.A."/>
        </authorList>
    </citation>
    <scope>NUCLEOTIDE SEQUENCE [LARGE SCALE GENOMIC DNA]</scope>
    <source>
        <strain evidence="2 3">UAMH7299</strain>
    </source>
</reference>
<gene>
    <name evidence="2" type="ORF">AJ80_01047</name>
</gene>
<dbReference type="Pfam" id="PF13649">
    <property type="entry name" value="Methyltransf_25"/>
    <property type="match status" value="1"/>
</dbReference>
<evidence type="ECO:0000313" key="3">
    <source>
        <dbReference type="Proteomes" id="UP000224634"/>
    </source>
</evidence>
<sequence>MAGATSMQYLYLPATVTAAPLPSLNLKHAITNSSDHNHPAMPAASSSSASLTTDYVTYPLTRRNGRAYLRDPENTYPLPCDLAEIHRQHLRSLVLMRVFGTPFCTPHFGDQPPKRVLEIACGSGLWSNACHEYFTHQGHTNVSFTGVDIVNLAPDLQKQGINWQFKRHDLRKPKLPFPDDYFDFVFIKDASLFPSSAETQAVPFTETLRVLRSGGVLEIWDSDLIFRTLLPNPLRAPGLSDEAQEQANITGTYTIFPATPFADAQNKYLKDYNAWVQKTLERRKLAAMPCAVIGLEFSSEAEEFSSVGNRRIAIPLGEVKWERESQGSITDHSGRKSWTADQLSLRRTALLTIIQMIESMEPLLMEASGKGKDEWDRWWTGMTTDLLQKDGAASGECLEVGAWWGQKK</sequence>
<name>A0A2B7Z165_POLH7</name>